<evidence type="ECO:0000313" key="2">
    <source>
        <dbReference type="Proteomes" id="UP001165269"/>
    </source>
</evidence>
<keyword evidence="2" id="KW-1185">Reference proteome</keyword>
<dbReference type="EMBL" id="JALDAY010000001">
    <property type="protein sequence ID" value="MCI3269686.1"/>
    <property type="molecule type" value="Genomic_DNA"/>
</dbReference>
<gene>
    <name evidence="1" type="ORF">MQP27_00970</name>
</gene>
<comment type="caution">
    <text evidence="1">The sequence shown here is derived from an EMBL/GenBank/DDBJ whole genome shotgun (WGS) entry which is preliminary data.</text>
</comment>
<accession>A0ABS9Y147</accession>
<dbReference type="SUPFAM" id="SSF48371">
    <property type="entry name" value="ARM repeat"/>
    <property type="match status" value="1"/>
</dbReference>
<proteinExistence type="predicted"/>
<reference evidence="1" key="1">
    <citation type="submission" date="2022-03" db="EMBL/GenBank/DDBJ databases">
        <title>Streptomyces 7R015 and 7R016 isolated from Barleria lupulina in Thailand.</title>
        <authorList>
            <person name="Kanchanasin P."/>
            <person name="Phongsopitanun W."/>
            <person name="Tanasupawat S."/>
        </authorList>
    </citation>
    <scope>NUCLEOTIDE SEQUENCE</scope>
    <source>
        <strain evidence="1">7R015</strain>
    </source>
</reference>
<dbReference type="RefSeq" id="WP_242759220.1">
    <property type="nucleotide sequence ID" value="NZ_JALDAY010000001.1"/>
</dbReference>
<evidence type="ECO:0000313" key="1">
    <source>
        <dbReference type="EMBL" id="MCI3269686.1"/>
    </source>
</evidence>
<organism evidence="1 2">
    <name type="scientific">Streptomyces cylindrosporus</name>
    <dbReference type="NCBI Taxonomy" id="2927583"/>
    <lineage>
        <taxon>Bacteria</taxon>
        <taxon>Bacillati</taxon>
        <taxon>Actinomycetota</taxon>
        <taxon>Actinomycetes</taxon>
        <taxon>Kitasatosporales</taxon>
        <taxon>Streptomycetaceae</taxon>
        <taxon>Streptomyces</taxon>
    </lineage>
</organism>
<dbReference type="InterPro" id="IPR016024">
    <property type="entry name" value="ARM-type_fold"/>
</dbReference>
<protein>
    <submittedName>
        <fullName evidence="1">Uncharacterized protein</fullName>
    </submittedName>
</protein>
<dbReference type="Proteomes" id="UP001165269">
    <property type="component" value="Unassembled WGS sequence"/>
</dbReference>
<sequence>MDAFGVEWGSFDVDPEVARRVQVGLDELFRAEGEEEAIDAAHALHELVCYAAVTVEEETVPAVRALCAMLGLPDFRWKQFALQLLDTIISVEGVFDSASPLKARVRAEVLRAVPLAEKEQNSSSRDVRGAAIVFLGSASETPAADFQRFRSAFERETDPVIQADLALAATACAWEVDGGAQDANAAGWFGEVLEHANPAVRFRVGQFLVGRGFRWSGGDLNGLVAAAMPAVLERGLFRQEYL</sequence>
<name>A0ABS9Y147_9ACTN</name>